<feature type="transmembrane region" description="Helical" evidence="1">
    <location>
        <begin position="106"/>
        <end position="124"/>
    </location>
</feature>
<keyword evidence="3" id="KW-1185">Reference proteome</keyword>
<dbReference type="EMBL" id="FOZK01000006">
    <property type="protein sequence ID" value="SFS13181.1"/>
    <property type="molecule type" value="Genomic_DNA"/>
</dbReference>
<keyword evidence="1" id="KW-1133">Transmembrane helix</keyword>
<evidence type="ECO:0000256" key="1">
    <source>
        <dbReference type="SAM" id="Phobius"/>
    </source>
</evidence>
<feature type="transmembrane region" description="Helical" evidence="1">
    <location>
        <begin position="74"/>
        <end position="94"/>
    </location>
</feature>
<sequence length="341" mass="36069">MARDERDPVAARSADSEDLYGVADWEVRTAFDRLVYWLYYGFYLTVRVGVVLAAVAILAAQFVLGGLGAVSNPVLGALTILSAVPALALAVYVWHADVTTQEPLHLLVVTFVLGVLFASFAGVLNGEIGDPVRNLASLGGAVPLLGSVVFFYVVVGPVEETVKLLAVRLFAFRSDRFDAVVDGAVYGAVAGLGFATIENALYITQDADAGLQAARAVTEAGGVAVVRGLAGPGHVIYSAFAGYYLGLAKFNREHAGPIVLKGLVIAAFVHATYNTLVGIVPDVVTTLTGVSPLVAFFGFVVVYDSVFGLLLIRKIRAYARAYRAANPAPATYESERTEFES</sequence>
<feature type="transmembrane region" description="Helical" evidence="1">
    <location>
        <begin position="179"/>
        <end position="204"/>
    </location>
</feature>
<feature type="transmembrane region" description="Helical" evidence="1">
    <location>
        <begin position="258"/>
        <end position="281"/>
    </location>
</feature>
<keyword evidence="1" id="KW-0812">Transmembrane</keyword>
<dbReference type="Proteomes" id="UP000199062">
    <property type="component" value="Unassembled WGS sequence"/>
</dbReference>
<feature type="transmembrane region" description="Helical" evidence="1">
    <location>
        <begin position="37"/>
        <end position="62"/>
    </location>
</feature>
<dbReference type="Pfam" id="PF13367">
    <property type="entry name" value="PrsW-protease"/>
    <property type="match status" value="1"/>
</dbReference>
<protein>
    <submittedName>
        <fullName evidence="2">Membrane proteinase PrsW, cleaves anti-sigma factor RsiW, M82 family</fullName>
    </submittedName>
</protein>
<dbReference type="AlphaFoldDB" id="A0A1I6MBZ1"/>
<evidence type="ECO:0000313" key="2">
    <source>
        <dbReference type="EMBL" id="SFS13181.1"/>
    </source>
</evidence>
<dbReference type="InterPro" id="IPR026898">
    <property type="entry name" value="PrsW"/>
</dbReference>
<dbReference type="PANTHER" id="PTHR36844:SF1">
    <property type="entry name" value="PROTEASE PRSW"/>
    <property type="match status" value="1"/>
</dbReference>
<feature type="transmembrane region" description="Helical" evidence="1">
    <location>
        <begin position="293"/>
        <end position="312"/>
    </location>
</feature>
<organism evidence="2 3">
    <name type="scientific">Halomicrobium zhouii</name>
    <dbReference type="NCBI Taxonomy" id="767519"/>
    <lineage>
        <taxon>Archaea</taxon>
        <taxon>Methanobacteriati</taxon>
        <taxon>Methanobacteriota</taxon>
        <taxon>Stenosarchaea group</taxon>
        <taxon>Halobacteria</taxon>
        <taxon>Halobacteriales</taxon>
        <taxon>Haloarculaceae</taxon>
        <taxon>Halomicrobium</taxon>
    </lineage>
</organism>
<name>A0A1I6MBZ1_9EURY</name>
<reference evidence="2 3" key="1">
    <citation type="submission" date="2016-10" db="EMBL/GenBank/DDBJ databases">
        <authorList>
            <person name="de Groot N.N."/>
        </authorList>
    </citation>
    <scope>NUCLEOTIDE SEQUENCE [LARGE SCALE GENOMIC DNA]</scope>
    <source>
        <strain evidence="2 3">CGMCC 1.10457</strain>
    </source>
</reference>
<dbReference type="RefSeq" id="WP_089819456.1">
    <property type="nucleotide sequence ID" value="NZ_FOZK01000006.1"/>
</dbReference>
<feature type="transmembrane region" description="Helical" evidence="1">
    <location>
        <begin position="224"/>
        <end position="246"/>
    </location>
</feature>
<gene>
    <name evidence="2" type="ORF">SAMN05216559_4216</name>
</gene>
<keyword evidence="1" id="KW-0472">Membrane</keyword>
<feature type="transmembrane region" description="Helical" evidence="1">
    <location>
        <begin position="136"/>
        <end position="158"/>
    </location>
</feature>
<evidence type="ECO:0000313" key="3">
    <source>
        <dbReference type="Proteomes" id="UP000199062"/>
    </source>
</evidence>
<dbReference type="GO" id="GO:0008233">
    <property type="term" value="F:peptidase activity"/>
    <property type="evidence" value="ECO:0007669"/>
    <property type="project" value="InterPro"/>
</dbReference>
<dbReference type="PANTHER" id="PTHR36844">
    <property type="entry name" value="PROTEASE PRSW"/>
    <property type="match status" value="1"/>
</dbReference>
<proteinExistence type="predicted"/>
<dbReference type="OrthoDB" id="248468at2157"/>
<accession>A0A1I6MBZ1</accession>